<evidence type="ECO:0000256" key="4">
    <source>
        <dbReference type="ARBA" id="ARBA00015536"/>
    </source>
</evidence>
<evidence type="ECO:0000256" key="12">
    <source>
        <dbReference type="PROSITE-ProRule" id="PRU00221"/>
    </source>
</evidence>
<evidence type="ECO:0000313" key="15">
    <source>
        <dbReference type="Proteomes" id="UP000265618"/>
    </source>
</evidence>
<feature type="compositionally biased region" description="Low complexity" evidence="13">
    <location>
        <begin position="437"/>
        <end position="450"/>
    </location>
</feature>
<evidence type="ECO:0000256" key="1">
    <source>
        <dbReference type="ARBA" id="ARBA00004574"/>
    </source>
</evidence>
<keyword evidence="9" id="KW-0779">Telomere</keyword>
<dbReference type="InterPro" id="IPR001680">
    <property type="entry name" value="WD40_rpt"/>
</dbReference>
<dbReference type="InterPro" id="IPR001611">
    <property type="entry name" value="Leu-rich_rpt"/>
</dbReference>
<keyword evidence="8" id="KW-0995">Kinetochore</keyword>
<feature type="region of interest" description="Disordered" evidence="13">
    <location>
        <begin position="278"/>
        <end position="312"/>
    </location>
</feature>
<dbReference type="EMBL" id="BDIP01000075">
    <property type="protein sequence ID" value="GIQ79911.1"/>
    <property type="molecule type" value="Genomic_DNA"/>
</dbReference>
<reference evidence="14 15" key="1">
    <citation type="journal article" date="2018" name="PLoS ONE">
        <title>The draft genome of Kipferlia bialata reveals reductive genome evolution in fornicate parasites.</title>
        <authorList>
            <person name="Tanifuji G."/>
            <person name="Takabayashi S."/>
            <person name="Kume K."/>
            <person name="Takagi M."/>
            <person name="Nakayama T."/>
            <person name="Kamikawa R."/>
            <person name="Inagaki Y."/>
            <person name="Hashimoto T."/>
        </authorList>
    </citation>
    <scope>NUCLEOTIDE SEQUENCE [LARGE SCALE GENOMIC DNA]</scope>
    <source>
        <strain evidence="14">NY0173</strain>
    </source>
</reference>
<keyword evidence="6" id="KW-0235">DNA replication</keyword>
<dbReference type="Gene3D" id="2.130.10.10">
    <property type="entry name" value="YVTN repeat-like/Quinoprotein amine dehydrogenase"/>
    <property type="match status" value="1"/>
</dbReference>
<evidence type="ECO:0000256" key="11">
    <source>
        <dbReference type="ARBA" id="ARBA00033046"/>
    </source>
</evidence>
<keyword evidence="9" id="KW-0158">Chromosome</keyword>
<feature type="compositionally biased region" description="Basic and acidic residues" evidence="13">
    <location>
        <begin position="413"/>
        <end position="429"/>
    </location>
</feature>
<feature type="compositionally biased region" description="Basic and acidic residues" evidence="13">
    <location>
        <begin position="534"/>
        <end position="548"/>
    </location>
</feature>
<dbReference type="PROSITE" id="PS50082">
    <property type="entry name" value="WD_REPEATS_2"/>
    <property type="match status" value="1"/>
</dbReference>
<dbReference type="InterPro" id="IPR015943">
    <property type="entry name" value="WD40/YVTN_repeat-like_dom_sf"/>
</dbReference>
<feature type="compositionally biased region" description="Basic and acidic residues" evidence="13">
    <location>
        <begin position="376"/>
        <end position="396"/>
    </location>
</feature>
<evidence type="ECO:0000256" key="9">
    <source>
        <dbReference type="ARBA" id="ARBA00022895"/>
    </source>
</evidence>
<keyword evidence="15" id="KW-1185">Reference proteome</keyword>
<feature type="compositionally biased region" description="Basic and acidic residues" evidence="13">
    <location>
        <begin position="565"/>
        <end position="604"/>
    </location>
</feature>
<keyword evidence="7" id="KW-0677">Repeat</keyword>
<name>A0A9K3CNV4_9EUKA</name>
<keyword evidence="10" id="KW-0137">Centromere</keyword>
<evidence type="ECO:0000256" key="3">
    <source>
        <dbReference type="ARBA" id="ARBA00007545"/>
    </source>
</evidence>
<feature type="compositionally biased region" description="Basic and acidic residues" evidence="13">
    <location>
        <begin position="241"/>
        <end position="250"/>
    </location>
</feature>
<dbReference type="GO" id="GO:0000776">
    <property type="term" value="C:kinetochore"/>
    <property type="evidence" value="ECO:0007669"/>
    <property type="project" value="UniProtKB-KW"/>
</dbReference>
<feature type="compositionally biased region" description="Acidic residues" evidence="13">
    <location>
        <begin position="549"/>
        <end position="558"/>
    </location>
</feature>
<proteinExistence type="inferred from homology"/>
<feature type="compositionally biased region" description="Basic and acidic residues" evidence="13">
    <location>
        <begin position="90"/>
        <end position="99"/>
    </location>
</feature>
<protein>
    <recommendedName>
        <fullName evidence="4">Leucine-rich repeat and WD repeat-containing protein 1</fullName>
    </recommendedName>
    <alternativeName>
        <fullName evidence="11">Origin recognition complex-associated protein</fullName>
    </alternativeName>
</protein>
<dbReference type="Proteomes" id="UP000265618">
    <property type="component" value="Unassembled WGS sequence"/>
</dbReference>
<feature type="region of interest" description="Disordered" evidence="13">
    <location>
        <begin position="241"/>
        <end position="262"/>
    </location>
</feature>
<dbReference type="GO" id="GO:0000781">
    <property type="term" value="C:chromosome, telomeric region"/>
    <property type="evidence" value="ECO:0007669"/>
    <property type="project" value="UniProtKB-SubCell"/>
</dbReference>
<gene>
    <name evidence="14" type="ORF">KIPB_000618</name>
</gene>
<dbReference type="PROSITE" id="PS00678">
    <property type="entry name" value="WD_REPEATS_1"/>
    <property type="match status" value="1"/>
</dbReference>
<feature type="repeat" description="WD" evidence="12">
    <location>
        <begin position="756"/>
        <end position="780"/>
    </location>
</feature>
<feature type="compositionally biased region" description="Polar residues" evidence="13">
    <location>
        <begin position="102"/>
        <end position="111"/>
    </location>
</feature>
<feature type="region of interest" description="Disordered" evidence="13">
    <location>
        <begin position="715"/>
        <end position="750"/>
    </location>
</feature>
<evidence type="ECO:0000256" key="8">
    <source>
        <dbReference type="ARBA" id="ARBA00022838"/>
    </source>
</evidence>
<dbReference type="InterPro" id="IPR036322">
    <property type="entry name" value="WD40_repeat_dom_sf"/>
</dbReference>
<evidence type="ECO:0000256" key="2">
    <source>
        <dbReference type="ARBA" id="ARBA00004629"/>
    </source>
</evidence>
<evidence type="ECO:0000256" key="13">
    <source>
        <dbReference type="SAM" id="MobiDB-lite"/>
    </source>
</evidence>
<dbReference type="Gene3D" id="3.80.10.10">
    <property type="entry name" value="Ribonuclease Inhibitor"/>
    <property type="match status" value="1"/>
</dbReference>
<evidence type="ECO:0000256" key="10">
    <source>
        <dbReference type="ARBA" id="ARBA00023328"/>
    </source>
</evidence>
<comment type="subcellular location">
    <subcellularLocation>
        <location evidence="2">Chromosome</location>
        <location evidence="2">Centromere</location>
        <location evidence="2">Kinetochore</location>
    </subcellularLocation>
    <subcellularLocation>
        <location evidence="1">Chromosome</location>
        <location evidence="1">Telomere</location>
    </subcellularLocation>
</comment>
<dbReference type="OrthoDB" id="410307at2759"/>
<organism evidence="14 15">
    <name type="scientific">Kipferlia bialata</name>
    <dbReference type="NCBI Taxonomy" id="797122"/>
    <lineage>
        <taxon>Eukaryota</taxon>
        <taxon>Metamonada</taxon>
        <taxon>Carpediemonas-like organisms</taxon>
        <taxon>Kipferlia</taxon>
    </lineage>
</organism>
<feature type="compositionally biased region" description="Polar residues" evidence="13">
    <location>
        <begin position="138"/>
        <end position="151"/>
    </location>
</feature>
<dbReference type="InterPro" id="IPR019775">
    <property type="entry name" value="WD40_repeat_CS"/>
</dbReference>
<keyword evidence="5 12" id="KW-0853">WD repeat</keyword>
<sequence>MVTQLKLAQLRDTRTTAVRQAVAASHPTAAIEHDYQMLSEFRAALEGVEVEEPLVSLTSHAHTITDSANSLVEKLLASIGASEEKLRDSIEASAAERPRSGRGSQVSSLLNSSNDLIEQGHALLREERHCHRARPSTGRPSTPMGLSSRPSVSGVELVDRVANYDRSVEAFSCEVQPVVDRPDGGPSRPAYALPAAKLNGYSEVMEAVSAISAGVTAAGNALRDAALQLQKGEDLLKRLDSAQAGGERRSASPAPETPGSLSSLLASLSKPLFRNDTLQGYVKRRPGLPDSRLPPKKGTKRSKKSGKPSTLRAKYEWLQHRYDVQSRELATYKAVQSSTCLECGAHKRKIAALRGTVGELQDKVADLQAHPSTPQTRDRERERRAHMRQERERERQAQSPARRSRLVPPRTPTRKEKGKGREREREAKADGPTSLLAVAASPSPSVSPAPMGGRERGAVPMDQHPGDDERESQRERELRALAEKEAEDEWEREMNNVSLGEDDDVSNVDDGGGGVEAEKDVSVELSMSVDDMDQGEREREREREREPLALEELEELEGLETLGGKSDKLAKKVGGRGREAERESSRGSDDGRVRGREAERESSRGRSGPTPRTPSHESQPVVGFNQVLSAKFRHPPLSLAMPLSLSHPVQCLEAVPHQEIKRVASALFPDTTPTPVAMFIAGTAKGNIDPLPNQGSTGLADSVVAALNATASQAGLAATQADRDRERDEEAMEMLSGGRDKSGTRPGSAHSTRLVRLMASGSYDKSVKIWDIGRDRALRTLSVNAEVHCTAFNPLRRTQGPVSLATSPLKKLSTVFMDVPVFYGDLTPGSVAETLEDQKVLDRLADVLCVYQTPRYSDNTPLTDGAILAEGVDSTTDMSDAEYEPSYSSVMRKMPTELPTHTLCVADILDAQRFEPGGSSLDLHGRCVQDLPAVDLSRVFDNLLSIDLSSNPISSVQSLCRFIAPLTSLCDMDLSDTPLALVLKNRREAIEALRLVCPSLNGLALEERGEFESISGMITTLRASLAPCPMLPPSQVDTIDLRLPAQTQTEYVSALAGWLGMSLTSTGEEVGERALALLNNTTSLPKLKEVLYPDFFPVETRVVVERCPRLTAINKQATCVPFKPETIPEGTHTSVTTELWRRVLSAEIQTAEGETTTISVLPPQEFAMAHQSPTTSGSERPNMMAALFYVGDGFLPLMWPIRDIAKGDTIKIDRFCFCAMSIGQLKGKQLLCGMYGRDLLPASRFLRENTMQYKTSSNWKLETQMTLEDTADSASSGPIKCLAGSDLERLIISANEGLSLAAHASPSVEAVVLGESTSVDYSLPMGASQAGGMYPKVTHLPFIGEILAPPLLSHLVANDTVKAFTLPLELGELAVHIQSVPPNTEREWLLLTPSFTVKPFFSSSSYAGGSGLGMASPVPEAFLRMLQNPKYQGHTVVSMPKPALQSHTVGDKTEKRAKFFGLPMLVHSLASTGPIASCKVTPLSPLALGGVEPYSPTSTLSFLPCVTQAGVELEGEDREWVMGTGVEVAEAAILKMQSVFTACGSDPLLLQHCCGMALGVYASSASGTPELFYVTALSFSQYAEMLGEHCQEMDLAMDIEEAQENRRRRNLARKGYNIAKEHLDWQSKEYGREKNMSKDGLKAYILARQLAMATVQDIVDMLKVGIERDPEGSAREKSILAKLEDEFGYEMDEVDTDGAYIGVEEGDYAEELLAQGIKPWDEDAGAALHALQYQ</sequence>
<feature type="compositionally biased region" description="Basic and acidic residues" evidence="13">
    <location>
        <begin position="464"/>
        <end position="484"/>
    </location>
</feature>
<feature type="compositionally biased region" description="Basic residues" evidence="13">
    <location>
        <begin position="294"/>
        <end position="306"/>
    </location>
</feature>
<feature type="region of interest" description="Disordered" evidence="13">
    <location>
        <begin position="363"/>
        <end position="621"/>
    </location>
</feature>
<dbReference type="InterPro" id="IPR032675">
    <property type="entry name" value="LRR_dom_sf"/>
</dbReference>
<dbReference type="GO" id="GO:0006260">
    <property type="term" value="P:DNA replication"/>
    <property type="evidence" value="ECO:0007669"/>
    <property type="project" value="UniProtKB-KW"/>
</dbReference>
<evidence type="ECO:0000256" key="7">
    <source>
        <dbReference type="ARBA" id="ARBA00022737"/>
    </source>
</evidence>
<feature type="region of interest" description="Disordered" evidence="13">
    <location>
        <begin position="90"/>
        <end position="111"/>
    </location>
</feature>
<evidence type="ECO:0000256" key="6">
    <source>
        <dbReference type="ARBA" id="ARBA00022705"/>
    </source>
</evidence>
<comment type="caution">
    <text evidence="14">The sequence shown here is derived from an EMBL/GenBank/DDBJ whole genome shotgun (WGS) entry which is preliminary data.</text>
</comment>
<feature type="region of interest" description="Disordered" evidence="13">
    <location>
        <begin position="129"/>
        <end position="152"/>
    </location>
</feature>
<comment type="similarity">
    <text evidence="3">Belongs to the LRWD1 family.</text>
</comment>
<dbReference type="PROSITE" id="PS51450">
    <property type="entry name" value="LRR"/>
    <property type="match status" value="1"/>
</dbReference>
<dbReference type="SUPFAM" id="SSF50978">
    <property type="entry name" value="WD40 repeat-like"/>
    <property type="match status" value="1"/>
</dbReference>
<evidence type="ECO:0000313" key="14">
    <source>
        <dbReference type="EMBL" id="GIQ79911.1"/>
    </source>
</evidence>
<accession>A0A9K3CNV4</accession>
<evidence type="ECO:0000256" key="5">
    <source>
        <dbReference type="ARBA" id="ARBA00022574"/>
    </source>
</evidence>